<keyword evidence="5" id="KW-1185">Reference proteome</keyword>
<comment type="caution">
    <text evidence="4">The sequence shown here is derived from an EMBL/GenBank/DDBJ whole genome shotgun (WGS) entry which is preliminary data.</text>
</comment>
<feature type="compositionally biased region" description="Low complexity" evidence="1">
    <location>
        <begin position="205"/>
        <end position="235"/>
    </location>
</feature>
<feature type="compositionally biased region" description="Basic and acidic residues" evidence="1">
    <location>
        <begin position="182"/>
        <end position="193"/>
    </location>
</feature>
<feature type="chain" id="PRO_5040472062" description="DUF676 domain-containing protein" evidence="3">
    <location>
        <begin position="20"/>
        <end position="289"/>
    </location>
</feature>
<evidence type="ECO:0000256" key="3">
    <source>
        <dbReference type="SAM" id="SignalP"/>
    </source>
</evidence>
<dbReference type="EMBL" id="JAAAHW010004991">
    <property type="protein sequence ID" value="KAF9970401.1"/>
    <property type="molecule type" value="Genomic_DNA"/>
</dbReference>
<proteinExistence type="predicted"/>
<evidence type="ECO:0008006" key="6">
    <source>
        <dbReference type="Google" id="ProtNLM"/>
    </source>
</evidence>
<keyword evidence="3" id="KW-0732">Signal</keyword>
<feature type="transmembrane region" description="Helical" evidence="2">
    <location>
        <begin position="238"/>
        <end position="260"/>
    </location>
</feature>
<evidence type="ECO:0000313" key="4">
    <source>
        <dbReference type="EMBL" id="KAF9970401.1"/>
    </source>
</evidence>
<feature type="non-terminal residue" evidence="4">
    <location>
        <position position="1"/>
    </location>
</feature>
<feature type="region of interest" description="Disordered" evidence="1">
    <location>
        <begin position="174"/>
        <end position="235"/>
    </location>
</feature>
<evidence type="ECO:0000313" key="5">
    <source>
        <dbReference type="Proteomes" id="UP000749646"/>
    </source>
</evidence>
<feature type="signal peptide" evidence="3">
    <location>
        <begin position="1"/>
        <end position="19"/>
    </location>
</feature>
<keyword evidence="2" id="KW-0812">Transmembrane</keyword>
<dbReference type="OrthoDB" id="442243at2759"/>
<gene>
    <name evidence="4" type="ORF">BGZ65_011155</name>
</gene>
<dbReference type="Proteomes" id="UP000749646">
    <property type="component" value="Unassembled WGS sequence"/>
</dbReference>
<protein>
    <recommendedName>
        <fullName evidence="6">DUF676 domain-containing protein</fullName>
    </recommendedName>
</protein>
<reference evidence="4" key="1">
    <citation type="journal article" date="2020" name="Fungal Divers.">
        <title>Resolving the Mortierellaceae phylogeny through synthesis of multi-gene phylogenetics and phylogenomics.</title>
        <authorList>
            <person name="Vandepol N."/>
            <person name="Liber J."/>
            <person name="Desiro A."/>
            <person name="Na H."/>
            <person name="Kennedy M."/>
            <person name="Barry K."/>
            <person name="Grigoriev I.V."/>
            <person name="Miller A.N."/>
            <person name="O'Donnell K."/>
            <person name="Stajich J.E."/>
            <person name="Bonito G."/>
        </authorList>
    </citation>
    <scope>NUCLEOTIDE SEQUENCE</scope>
    <source>
        <strain evidence="4">MES-2147</strain>
    </source>
</reference>
<sequence>MSTLPKATLLLLFVHGFKGHDVHTFLDFPKKIMTIMTNAMTNLNIESIIAVKTFADWSQKQVKDRREFNRRAYNKNERIPPVYACFIGHSMGGLVAADAALLLSALPEKSPVIGILAFDTPYFGLNNKIFTEAAYQRVAGVAQKAVDSYSQFYVPAAAAWGAISSARTALTSSSTSTVPLSNDRKKQGEEQPRGGKKPPASTGFSPSSLRSATSSSQTTTTRTTTKTATTTPSSGSKWGWGSIALGVGAAVVAAGAAYVASGHLNNGMEYVNSHMQFVGILWDNDKLKK</sequence>
<dbReference type="AlphaFoldDB" id="A0A9P6JIE3"/>
<evidence type="ECO:0000256" key="1">
    <source>
        <dbReference type="SAM" id="MobiDB-lite"/>
    </source>
</evidence>
<name>A0A9P6JIE3_9FUNG</name>
<dbReference type="SUPFAM" id="SSF53474">
    <property type="entry name" value="alpha/beta-Hydrolases"/>
    <property type="match status" value="1"/>
</dbReference>
<dbReference type="InterPro" id="IPR029058">
    <property type="entry name" value="AB_hydrolase_fold"/>
</dbReference>
<dbReference type="PANTHER" id="PTHR47842">
    <property type="entry name" value="EXPRESSED PROTEIN"/>
    <property type="match status" value="1"/>
</dbReference>
<dbReference type="PANTHER" id="PTHR47842:SF1">
    <property type="entry name" value="DUF676 DOMAIN-CONTAINING PROTEIN"/>
    <property type="match status" value="1"/>
</dbReference>
<keyword evidence="2" id="KW-0472">Membrane</keyword>
<organism evidence="4 5">
    <name type="scientific">Modicella reniformis</name>
    <dbReference type="NCBI Taxonomy" id="1440133"/>
    <lineage>
        <taxon>Eukaryota</taxon>
        <taxon>Fungi</taxon>
        <taxon>Fungi incertae sedis</taxon>
        <taxon>Mucoromycota</taxon>
        <taxon>Mortierellomycotina</taxon>
        <taxon>Mortierellomycetes</taxon>
        <taxon>Mortierellales</taxon>
        <taxon>Mortierellaceae</taxon>
        <taxon>Modicella</taxon>
    </lineage>
</organism>
<keyword evidence="2" id="KW-1133">Transmembrane helix</keyword>
<accession>A0A9P6JIE3</accession>
<evidence type="ECO:0000256" key="2">
    <source>
        <dbReference type="SAM" id="Phobius"/>
    </source>
</evidence>
<dbReference type="Gene3D" id="3.40.50.1820">
    <property type="entry name" value="alpha/beta hydrolase"/>
    <property type="match status" value="1"/>
</dbReference>